<organism evidence="1 2">
    <name type="scientific">Streptomyces rishiriensis</name>
    <dbReference type="NCBI Taxonomy" id="68264"/>
    <lineage>
        <taxon>Bacteria</taxon>
        <taxon>Bacillati</taxon>
        <taxon>Actinomycetota</taxon>
        <taxon>Actinomycetes</taxon>
        <taxon>Kitasatosporales</taxon>
        <taxon>Streptomycetaceae</taxon>
        <taxon>Streptomyces</taxon>
    </lineage>
</organism>
<proteinExistence type="predicted"/>
<keyword evidence="2" id="KW-1185">Reference proteome</keyword>
<name>A0ABU0P2W0_STRRH</name>
<dbReference type="EMBL" id="JAUSWV010000002">
    <property type="protein sequence ID" value="MDQ0585714.1"/>
    <property type="molecule type" value="Genomic_DNA"/>
</dbReference>
<reference evidence="1 2" key="1">
    <citation type="submission" date="2023-07" db="EMBL/GenBank/DDBJ databases">
        <title>Comparative genomics of wheat-associated soil bacteria to identify genetic determinants of phenazine resistance.</title>
        <authorList>
            <person name="Mouncey N."/>
        </authorList>
    </citation>
    <scope>NUCLEOTIDE SEQUENCE [LARGE SCALE GENOMIC DNA]</scope>
    <source>
        <strain evidence="1 2">B2I6</strain>
    </source>
</reference>
<dbReference type="RefSeq" id="WP_307167377.1">
    <property type="nucleotide sequence ID" value="NZ_JAUSWV010000002.1"/>
</dbReference>
<evidence type="ECO:0000313" key="1">
    <source>
        <dbReference type="EMBL" id="MDQ0585714.1"/>
    </source>
</evidence>
<gene>
    <name evidence="1" type="ORF">QF030_007892</name>
</gene>
<comment type="caution">
    <text evidence="1">The sequence shown here is derived from an EMBL/GenBank/DDBJ whole genome shotgun (WGS) entry which is preliminary data.</text>
</comment>
<protein>
    <submittedName>
        <fullName evidence="1">Uncharacterized protein</fullName>
    </submittedName>
</protein>
<dbReference type="Proteomes" id="UP001230654">
    <property type="component" value="Unassembled WGS sequence"/>
</dbReference>
<accession>A0ABU0P2W0</accession>
<evidence type="ECO:0000313" key="2">
    <source>
        <dbReference type="Proteomes" id="UP001230654"/>
    </source>
</evidence>
<sequence length="124" mass="13676">MQEWEYSPTAVTLPELVLDPYRCGFDAHTTLSGAETGEQWGDEDWRVPPQARAVAEEEAPWPAPGPSRRMPLAMAPADRRRLELHAALIRTGVAPAPGDLHAVEVLSALDDTVNEAVRRWIAAR</sequence>